<dbReference type="EMBL" id="FNWT01000002">
    <property type="protein sequence ID" value="SEH43444.1"/>
    <property type="molecule type" value="Genomic_DNA"/>
</dbReference>
<evidence type="ECO:0000313" key="4">
    <source>
        <dbReference type="Proteomes" id="UP000199135"/>
    </source>
</evidence>
<reference evidence="3 4" key="1">
    <citation type="submission" date="2016-10" db="EMBL/GenBank/DDBJ databases">
        <authorList>
            <person name="Varghese N."/>
            <person name="Submissions S."/>
        </authorList>
    </citation>
    <scope>NUCLEOTIDE SEQUENCE [LARGE SCALE GENOMIC DNA]</scope>
    <source>
        <strain evidence="3 4">WCP15</strain>
    </source>
</reference>
<gene>
    <name evidence="3" type="ORF">SAMN05216447_102152</name>
</gene>
<proteinExistence type="inferred from homology"/>
<dbReference type="InterPro" id="IPR036069">
    <property type="entry name" value="DUF34/NIF3_sf"/>
</dbReference>
<evidence type="ECO:0000313" key="3">
    <source>
        <dbReference type="EMBL" id="SEH43444.1"/>
    </source>
</evidence>
<name>A0A1H6I5K9_9ACTN</name>
<sequence>MASADTRDEILRHLDEATRKLSPSSTNTFTTADIIRRAGELGANLIVSHEALFWNHGDRQDVIAHNKTYFAKKALLDEWGGTVWRCHDYIHSKVPIDEGGRYVDGIFYGFAWKLGWLDYRCEDVPMSLDFKIPQTSGRKLAQHIVRSLGLNGTRLIGDHDARVSRIHVPMHVTGDAASDTREISYADANDVDALVTMEFVDFTTSEYIRDAGMLGQNKCAITVGHFNLEEPGMEYMTHWVHEALGNDELPVSFAPMHDTYQYVCA</sequence>
<dbReference type="Gene3D" id="3.40.1390.30">
    <property type="entry name" value="NIF3 (NGG1p interacting factor 3)-like"/>
    <property type="match status" value="1"/>
</dbReference>
<keyword evidence="4" id="KW-1185">Reference proteome</keyword>
<protein>
    <recommendedName>
        <fullName evidence="2">GTP cyclohydrolase 1 type 2 homolog</fullName>
    </recommendedName>
</protein>
<accession>A0A1H6I5K9</accession>
<dbReference type="InterPro" id="IPR002678">
    <property type="entry name" value="DUF34/NIF3"/>
</dbReference>
<evidence type="ECO:0000256" key="2">
    <source>
        <dbReference type="ARBA" id="ARBA00022112"/>
    </source>
</evidence>
<dbReference type="SUPFAM" id="SSF102705">
    <property type="entry name" value="NIF3 (NGG1p interacting factor 3)-like"/>
    <property type="match status" value="1"/>
</dbReference>
<comment type="similarity">
    <text evidence="1">Belongs to the GTP cyclohydrolase I type 2/NIF3 family.</text>
</comment>
<dbReference type="RefSeq" id="WP_078687034.1">
    <property type="nucleotide sequence ID" value="NZ_FNWT01000002.1"/>
</dbReference>
<comment type="caution">
    <text evidence="3">The sequence shown here is derived from an EMBL/GenBank/DDBJ whole genome shotgun (WGS) entry which is preliminary data.</text>
</comment>
<evidence type="ECO:0000256" key="1">
    <source>
        <dbReference type="ARBA" id="ARBA00006964"/>
    </source>
</evidence>
<organism evidence="3 4">
    <name type="scientific">Parafannyhessea umbonata</name>
    <dbReference type="NCBI Taxonomy" id="604330"/>
    <lineage>
        <taxon>Bacteria</taxon>
        <taxon>Bacillati</taxon>
        <taxon>Actinomycetota</taxon>
        <taxon>Coriobacteriia</taxon>
        <taxon>Coriobacteriales</taxon>
        <taxon>Atopobiaceae</taxon>
        <taxon>Parafannyhessea</taxon>
    </lineage>
</organism>
<dbReference type="Proteomes" id="UP000199135">
    <property type="component" value="Unassembled WGS sequence"/>
</dbReference>
<dbReference type="Pfam" id="PF01784">
    <property type="entry name" value="DUF34_NIF3"/>
    <property type="match status" value="1"/>
</dbReference>